<evidence type="ECO:0000256" key="6">
    <source>
        <dbReference type="ARBA" id="ARBA00023002"/>
    </source>
</evidence>
<gene>
    <name evidence="17" type="ORF">SISNIDRAFT_433575</name>
</gene>
<feature type="site" description="Transition state stabilizer" evidence="12">
    <location>
        <position position="65"/>
    </location>
</feature>
<evidence type="ECO:0000256" key="5">
    <source>
        <dbReference type="ARBA" id="ARBA00022729"/>
    </source>
</evidence>
<feature type="binding site" evidence="11">
    <location>
        <position position="89"/>
    </location>
    <ligand>
        <name>Ca(2+)</name>
        <dbReference type="ChEBI" id="CHEBI:29108"/>
        <label>1</label>
    </ligand>
</feature>
<keyword evidence="6 14" id="KW-0560">Oxidoreductase</keyword>
<feature type="binding site" evidence="11">
    <location>
        <position position="220"/>
    </location>
    <ligand>
        <name>Ca(2+)</name>
        <dbReference type="ChEBI" id="CHEBI:29108"/>
        <label>2</label>
    </ligand>
</feature>
<keyword evidence="3 11" id="KW-0349">Heme</keyword>
<feature type="binding site" evidence="11">
    <location>
        <position position="213"/>
    </location>
    <ligand>
        <name>Ca(2+)</name>
        <dbReference type="ChEBI" id="CHEBI:29108"/>
        <label>2</label>
    </ligand>
</feature>
<dbReference type="Gene3D" id="1.10.420.10">
    <property type="entry name" value="Peroxidase, domain 2"/>
    <property type="match status" value="1"/>
</dbReference>
<evidence type="ECO:0000256" key="8">
    <source>
        <dbReference type="ARBA" id="ARBA00023157"/>
    </source>
</evidence>
<feature type="binding site" evidence="11">
    <location>
        <position position="87"/>
    </location>
    <ligand>
        <name>Ca(2+)</name>
        <dbReference type="ChEBI" id="CHEBI:29108"/>
        <label>1</label>
    </ligand>
</feature>
<accession>A0A164NAC3</accession>
<keyword evidence="18" id="KW-1185">Reference proteome</keyword>
<reference evidence="17 18" key="1">
    <citation type="journal article" date="2016" name="Mol. Biol. Evol.">
        <title>Comparative Genomics of Early-Diverging Mushroom-Forming Fungi Provides Insights into the Origins of Lignocellulose Decay Capabilities.</title>
        <authorList>
            <person name="Nagy L.G."/>
            <person name="Riley R."/>
            <person name="Tritt A."/>
            <person name="Adam C."/>
            <person name="Daum C."/>
            <person name="Floudas D."/>
            <person name="Sun H."/>
            <person name="Yadav J.S."/>
            <person name="Pangilinan J."/>
            <person name="Larsson K.H."/>
            <person name="Matsuura K."/>
            <person name="Barry K."/>
            <person name="Labutti K."/>
            <person name="Kuo R."/>
            <person name="Ohm R.A."/>
            <person name="Bhattacharya S.S."/>
            <person name="Shirouzu T."/>
            <person name="Yoshinaga Y."/>
            <person name="Martin F.M."/>
            <person name="Grigoriev I.V."/>
            <person name="Hibbett D.S."/>
        </authorList>
    </citation>
    <scope>NUCLEOTIDE SEQUENCE [LARGE SCALE GENOMIC DNA]</scope>
    <source>
        <strain evidence="17 18">HHB9708</strain>
    </source>
</reference>
<dbReference type="AlphaFoldDB" id="A0A164NAC3"/>
<evidence type="ECO:0000313" key="18">
    <source>
        <dbReference type="Proteomes" id="UP000076722"/>
    </source>
</evidence>
<feature type="disulfide bond" evidence="13">
    <location>
        <begin position="37"/>
        <end position="311"/>
    </location>
</feature>
<dbReference type="CDD" id="cd00692">
    <property type="entry name" value="ligninase"/>
    <property type="match status" value="1"/>
</dbReference>
<evidence type="ECO:0000256" key="14">
    <source>
        <dbReference type="RuleBase" id="RU363051"/>
    </source>
</evidence>
<dbReference type="PRINTS" id="PR00462">
    <property type="entry name" value="LIGNINASE"/>
</dbReference>
<dbReference type="GO" id="GO:0004601">
    <property type="term" value="F:peroxidase activity"/>
    <property type="evidence" value="ECO:0007669"/>
    <property type="project" value="UniProtKB-KW"/>
</dbReference>
<comment type="similarity">
    <text evidence="1 14">Belongs to the peroxidase family. Ligninase subfamily.</text>
</comment>
<dbReference type="GO" id="GO:0046872">
    <property type="term" value="F:metal ion binding"/>
    <property type="evidence" value="ECO:0007669"/>
    <property type="project" value="UniProtKB-UniRule"/>
</dbReference>
<dbReference type="InterPro" id="IPR019794">
    <property type="entry name" value="Peroxidases_AS"/>
</dbReference>
<feature type="domain" description="Plant heme peroxidase family profile" evidence="16">
    <location>
        <begin position="64"/>
        <end position="341"/>
    </location>
</feature>
<keyword evidence="11 14" id="KW-0106">Calcium</keyword>
<dbReference type="Gene3D" id="1.10.520.10">
    <property type="match status" value="1"/>
</dbReference>
<evidence type="ECO:0000256" key="12">
    <source>
        <dbReference type="PIRSR" id="PIRSR601621-3"/>
    </source>
</evidence>
<feature type="binding site" evidence="11">
    <location>
        <position position="215"/>
    </location>
    <ligand>
        <name>Ca(2+)</name>
        <dbReference type="ChEBI" id="CHEBI:29108"/>
        <label>2</label>
    </ligand>
</feature>
<dbReference type="PANTHER" id="PTHR31356">
    <property type="entry name" value="THYLAKOID LUMENAL 29 KDA PROTEIN, CHLOROPLASTIC-RELATED"/>
    <property type="match status" value="1"/>
</dbReference>
<evidence type="ECO:0000256" key="3">
    <source>
        <dbReference type="ARBA" id="ARBA00022617"/>
    </source>
</evidence>
<evidence type="ECO:0000313" key="17">
    <source>
        <dbReference type="EMBL" id="KZS87512.1"/>
    </source>
</evidence>
<dbReference type="InterPro" id="IPR010255">
    <property type="entry name" value="Haem_peroxidase_sf"/>
</dbReference>
<evidence type="ECO:0000259" key="16">
    <source>
        <dbReference type="PROSITE" id="PS50873"/>
    </source>
</evidence>
<dbReference type="GO" id="GO:0034599">
    <property type="term" value="P:cellular response to oxidative stress"/>
    <property type="evidence" value="ECO:0007669"/>
    <property type="project" value="InterPro"/>
</dbReference>
<feature type="binding site" evidence="11">
    <location>
        <position position="70"/>
    </location>
    <ligand>
        <name>Ca(2+)</name>
        <dbReference type="ChEBI" id="CHEBI:29108"/>
        <label>1</label>
    </ligand>
</feature>
<dbReference type="InterPro" id="IPR044831">
    <property type="entry name" value="Ccp1-like"/>
</dbReference>
<proteinExistence type="inferred from homology"/>
<keyword evidence="9" id="KW-0325">Glycoprotein</keyword>
<dbReference type="PROSITE" id="PS00435">
    <property type="entry name" value="PEROXIDASE_1"/>
    <property type="match status" value="1"/>
</dbReference>
<feature type="chain" id="PRO_5007748144" description="Peroxidase" evidence="14">
    <location>
        <begin position="19"/>
        <end position="380"/>
    </location>
</feature>
<comment type="cofactor">
    <cofactor evidence="11">
        <name>heme b</name>
        <dbReference type="ChEBI" id="CHEBI:60344"/>
    </cofactor>
    <text evidence="11">Binds 1 heme b (iron(II)-protoporphyrin IX) group per subunit.</text>
</comment>
<dbReference type="OrthoDB" id="2113341at2759"/>
<evidence type="ECO:0000256" key="1">
    <source>
        <dbReference type="ARBA" id="ARBA00006089"/>
    </source>
</evidence>
<evidence type="ECO:0000256" key="13">
    <source>
        <dbReference type="PIRSR" id="PIRSR601621-4"/>
    </source>
</evidence>
<evidence type="ECO:0000256" key="2">
    <source>
        <dbReference type="ARBA" id="ARBA00022559"/>
    </source>
</evidence>
<organism evidence="17 18">
    <name type="scientific">Sistotremastrum niveocremeum HHB9708</name>
    <dbReference type="NCBI Taxonomy" id="1314777"/>
    <lineage>
        <taxon>Eukaryota</taxon>
        <taxon>Fungi</taxon>
        <taxon>Dikarya</taxon>
        <taxon>Basidiomycota</taxon>
        <taxon>Agaricomycotina</taxon>
        <taxon>Agaricomycetes</taxon>
        <taxon>Sistotremastrales</taxon>
        <taxon>Sistotremastraceae</taxon>
        <taxon>Sertulicium</taxon>
        <taxon>Sertulicium niveocremeum</taxon>
    </lineage>
</organism>
<dbReference type="SUPFAM" id="SSF48113">
    <property type="entry name" value="Heme-dependent peroxidases"/>
    <property type="match status" value="1"/>
</dbReference>
<dbReference type="PANTHER" id="PTHR31356:SF66">
    <property type="entry name" value="CATALASE-PEROXIDASE"/>
    <property type="match status" value="1"/>
</dbReference>
<dbReference type="GO" id="GO:0042744">
    <property type="term" value="P:hydrogen peroxide catabolic process"/>
    <property type="evidence" value="ECO:0007669"/>
    <property type="project" value="TreeGrafter"/>
</dbReference>
<evidence type="ECO:0000256" key="7">
    <source>
        <dbReference type="ARBA" id="ARBA00023004"/>
    </source>
</evidence>
<feature type="active site" description="Proton acceptor" evidence="10">
    <location>
        <position position="69"/>
    </location>
</feature>
<evidence type="ECO:0000256" key="9">
    <source>
        <dbReference type="ARBA" id="ARBA00023180"/>
    </source>
</evidence>
<feature type="compositionally biased region" description="Acidic residues" evidence="15">
    <location>
        <begin position="369"/>
        <end position="380"/>
    </location>
</feature>
<sequence>MFFKSLLSLVTLAVAANAANYKRATCPDGTPVSNEACCAFVSLKNDLQANLFGGVCGEEAHESLRLAFHDAIGFSKSIGPSAGGGADGSPISFPDVEPNFPANLGIADSVDFLTPFLAVHNVSSGDLIQFAAAVGITNCPGAPRLEFLGGRPPPIAPSIIGLVPEPQDNVTSILARMEDGGSFSPEEVIALLSSHSIARSDHVDPTIMAVPFDSTPFVFDTQIFLEVLLKGTGVPGTSGNLGEALSPLPTSSGENVGEMRLQSDDSLARDPRTACTWQSFVNNQEAMTSKFQAVMAKLAVIGQDTRKLFDCSEVIPAALPPARKPATFPAGKNRADVQVSCFTEPFPTLSTDPGKATLIPHCPPSQGGDADDCDSDEGSL</sequence>
<protein>
    <recommendedName>
        <fullName evidence="14">Peroxidase</fullName>
        <ecNumber evidence="14">1.11.1.-</ecNumber>
    </recommendedName>
</protein>
<dbReference type="Proteomes" id="UP000076722">
    <property type="component" value="Unassembled WGS sequence"/>
</dbReference>
<dbReference type="InterPro" id="IPR001621">
    <property type="entry name" value="Ligninase"/>
</dbReference>
<evidence type="ECO:0000256" key="4">
    <source>
        <dbReference type="ARBA" id="ARBA00022723"/>
    </source>
</evidence>
<feature type="signal peptide" evidence="14">
    <location>
        <begin position="1"/>
        <end position="18"/>
    </location>
</feature>
<dbReference type="Pfam" id="PF11895">
    <property type="entry name" value="Peroxidase_ext"/>
    <property type="match status" value="1"/>
</dbReference>
<dbReference type="PROSITE" id="PS00436">
    <property type="entry name" value="PEROXIDASE_2"/>
    <property type="match status" value="1"/>
</dbReference>
<comment type="cofactor">
    <cofactor evidence="11 14">
        <name>Ca(2+)</name>
        <dbReference type="ChEBI" id="CHEBI:29108"/>
    </cofactor>
    <text evidence="11 14">Binds 2 calcium ions per subunit.</text>
</comment>
<feature type="binding site" description="axial binding residue" evidence="11">
    <location>
        <position position="195"/>
    </location>
    <ligand>
        <name>heme b</name>
        <dbReference type="ChEBI" id="CHEBI:60344"/>
    </ligand>
    <ligandPart>
        <name>Fe</name>
        <dbReference type="ChEBI" id="CHEBI:18248"/>
    </ligandPart>
</feature>
<dbReference type="InterPro" id="IPR019793">
    <property type="entry name" value="Peroxidases_heam-ligand_BS"/>
</dbReference>
<dbReference type="InterPro" id="IPR024589">
    <property type="entry name" value="Ligninase_C"/>
</dbReference>
<feature type="binding site" evidence="11">
    <location>
        <position position="85"/>
    </location>
    <ligand>
        <name>Ca(2+)</name>
        <dbReference type="ChEBI" id="CHEBI:29108"/>
        <label>1</label>
    </ligand>
</feature>
<feature type="disulfide bond" evidence="13">
    <location>
        <begin position="56"/>
        <end position="139"/>
    </location>
</feature>
<dbReference type="EC" id="1.11.1.-" evidence="14"/>
<keyword evidence="7 11" id="KW-0408">Iron</keyword>
<evidence type="ECO:0000256" key="15">
    <source>
        <dbReference type="SAM" id="MobiDB-lite"/>
    </source>
</evidence>
<name>A0A164NAC3_9AGAM</name>
<dbReference type="EMBL" id="KV419448">
    <property type="protein sequence ID" value="KZS87512.1"/>
    <property type="molecule type" value="Genomic_DNA"/>
</dbReference>
<dbReference type="PRINTS" id="PR00458">
    <property type="entry name" value="PEROXIDASE"/>
</dbReference>
<feature type="disulfide bond" evidence="13">
    <location>
        <begin position="275"/>
        <end position="341"/>
    </location>
</feature>
<dbReference type="GO" id="GO:0000302">
    <property type="term" value="P:response to reactive oxygen species"/>
    <property type="evidence" value="ECO:0007669"/>
    <property type="project" value="TreeGrafter"/>
</dbReference>
<keyword evidence="5 14" id="KW-0732">Signal</keyword>
<dbReference type="STRING" id="1314777.A0A164NAC3"/>
<keyword evidence="8 13" id="KW-1015">Disulfide bond</keyword>
<dbReference type="Pfam" id="PF00141">
    <property type="entry name" value="peroxidase"/>
    <property type="match status" value="1"/>
</dbReference>
<dbReference type="InterPro" id="IPR002016">
    <property type="entry name" value="Haem_peroxidase"/>
</dbReference>
<keyword evidence="4 11" id="KW-0479">Metal-binding</keyword>
<keyword evidence="2 14" id="KW-0575">Peroxidase</keyword>
<dbReference type="PROSITE" id="PS50873">
    <property type="entry name" value="PEROXIDASE_4"/>
    <property type="match status" value="1"/>
</dbReference>
<evidence type="ECO:0000256" key="10">
    <source>
        <dbReference type="PIRSR" id="PIRSR601621-1"/>
    </source>
</evidence>
<evidence type="ECO:0000256" key="11">
    <source>
        <dbReference type="PIRSR" id="PIRSR601621-2"/>
    </source>
</evidence>
<dbReference type="GO" id="GO:0020037">
    <property type="term" value="F:heme binding"/>
    <property type="evidence" value="ECO:0007669"/>
    <property type="project" value="UniProtKB-UniRule"/>
</dbReference>
<feature type="disulfide bond" evidence="13">
    <location>
        <begin position="26"/>
        <end position="38"/>
    </location>
</feature>
<feature type="binding site" evidence="11">
    <location>
        <position position="196"/>
    </location>
    <ligand>
        <name>Ca(2+)</name>
        <dbReference type="ChEBI" id="CHEBI:29108"/>
        <label>2</label>
    </ligand>
</feature>
<feature type="region of interest" description="Disordered" evidence="15">
    <location>
        <begin position="352"/>
        <end position="380"/>
    </location>
</feature>